<dbReference type="PANTHER" id="PTHR36455:SF1">
    <property type="entry name" value="BLR8292 PROTEIN"/>
    <property type="match status" value="1"/>
</dbReference>
<dbReference type="RefSeq" id="WP_274038373.1">
    <property type="nucleotide sequence ID" value="NZ_CP059733.1"/>
</dbReference>
<evidence type="ECO:0000313" key="1">
    <source>
        <dbReference type="EMBL" id="WDE03897.1"/>
    </source>
</evidence>
<accession>A0AAE9Z8L5</accession>
<reference evidence="2" key="2">
    <citation type="submission" date="2020-07" db="EMBL/GenBank/DDBJ databases">
        <authorList>
            <person name="van Zyl L.J."/>
            <person name="Busche T."/>
            <person name="Ruckert C."/>
            <person name="Kalinowski J."/>
            <person name="Trindade M.I."/>
        </authorList>
    </citation>
    <scope>NUCLEOTIDE SEQUENCE</scope>
    <source>
        <strain evidence="2">XOM25</strain>
    </source>
</reference>
<keyword evidence="3" id="KW-1185">Reference proteome</keyword>
<protein>
    <submittedName>
        <fullName evidence="2">IS66 family insertion sequence element accessory protein TnpB</fullName>
    </submittedName>
</protein>
<dbReference type="AlphaFoldDB" id="A0AAE9Z8L5"/>
<dbReference type="InterPro" id="IPR008878">
    <property type="entry name" value="Transposase_IS66_Orf2"/>
</dbReference>
<gene>
    <name evidence="2" type="primary">tnpB</name>
    <name evidence="1" type="ORF">SG34_021355</name>
    <name evidence="2" type="ORF">SG34_032895</name>
</gene>
<dbReference type="KEGG" id="tvd:SG34_021355"/>
<reference evidence="2 3" key="3">
    <citation type="journal article" date="2022" name="Mar. Drugs">
        <title>Bioassay-Guided Fractionation Leads to the Detection of Cholic Acid Generated by the Rare Thalassomonas sp.</title>
        <authorList>
            <person name="Pheiffer F."/>
            <person name="Schneider Y.K."/>
            <person name="Hansen E.H."/>
            <person name="Andersen J.H."/>
            <person name="Isaksson J."/>
            <person name="Busche T."/>
            <person name="R C."/>
            <person name="Kalinowski J."/>
            <person name="Zyl L.V."/>
            <person name="Trindade M."/>
        </authorList>
    </citation>
    <scope>NUCLEOTIDE SEQUENCE [LARGE SCALE GENOMIC DNA]</scope>
    <source>
        <strain evidence="2 3">XOM25</strain>
    </source>
</reference>
<proteinExistence type="predicted"/>
<dbReference type="Proteomes" id="UP000032352">
    <property type="component" value="Chromosome"/>
</dbReference>
<dbReference type="NCBIfam" id="NF033819">
    <property type="entry name" value="IS66_TnpB"/>
    <property type="match status" value="1"/>
</dbReference>
<organism evidence="2 3">
    <name type="scientific">Thalassomonas viridans</name>
    <dbReference type="NCBI Taxonomy" id="137584"/>
    <lineage>
        <taxon>Bacteria</taxon>
        <taxon>Pseudomonadati</taxon>
        <taxon>Pseudomonadota</taxon>
        <taxon>Gammaproteobacteria</taxon>
        <taxon>Alteromonadales</taxon>
        <taxon>Colwelliaceae</taxon>
        <taxon>Thalassomonas</taxon>
    </lineage>
</organism>
<dbReference type="PANTHER" id="PTHR36455">
    <property type="match status" value="1"/>
</dbReference>
<dbReference type="KEGG" id="tvd:SG34_032895"/>
<evidence type="ECO:0000313" key="3">
    <source>
        <dbReference type="Proteomes" id="UP000032352"/>
    </source>
</evidence>
<dbReference type="Pfam" id="PF05717">
    <property type="entry name" value="TnpB_IS66"/>
    <property type="match status" value="1"/>
</dbReference>
<dbReference type="Proteomes" id="UP000032352">
    <property type="component" value="Chromosome pTvir"/>
</dbReference>
<sequence length="116" mass="13515">MTPRGNIYLVTGHTDMRKSIDGLSLIVSDVLELNPLSQAWFIFCNRQRDKLKILFWDTNGFWLYYRRLEKGRFKWPNTTVHSTAITINQHQLNWLLSGLEIDSAKAHKPLSGLSIR</sequence>
<reference evidence="2 3" key="1">
    <citation type="journal article" date="2015" name="Genome Announc.">
        <title>Draft Genome Sequences of Marine Isolates of Thalassomonas viridans and Thalassomonas actiniarum.</title>
        <authorList>
            <person name="Olonade I."/>
            <person name="van Zyl L.J."/>
            <person name="Trindade M."/>
        </authorList>
    </citation>
    <scope>NUCLEOTIDE SEQUENCE [LARGE SCALE GENOMIC DNA]</scope>
    <source>
        <strain evidence="2 3">XOM25</strain>
    </source>
</reference>
<dbReference type="EMBL" id="CP059733">
    <property type="protein sequence ID" value="WDE03897.1"/>
    <property type="molecule type" value="Genomic_DNA"/>
</dbReference>
<evidence type="ECO:0000313" key="2">
    <source>
        <dbReference type="EMBL" id="WDE08706.1"/>
    </source>
</evidence>
<name>A0AAE9Z8L5_9GAMM</name>
<dbReference type="EMBL" id="CP059734">
    <property type="protein sequence ID" value="WDE08706.1"/>
    <property type="molecule type" value="Genomic_DNA"/>
</dbReference>